<dbReference type="EMBL" id="VRLR01000002">
    <property type="protein sequence ID" value="TXK81979.1"/>
    <property type="molecule type" value="Genomic_DNA"/>
</dbReference>
<keyword evidence="1" id="KW-0472">Membrane</keyword>
<proteinExistence type="predicted"/>
<dbReference type="RefSeq" id="WP_147903240.1">
    <property type="nucleotide sequence ID" value="NZ_BAAAGC010000017.1"/>
</dbReference>
<evidence type="ECO:0000256" key="1">
    <source>
        <dbReference type="SAM" id="Phobius"/>
    </source>
</evidence>
<feature type="transmembrane region" description="Helical" evidence="1">
    <location>
        <begin position="46"/>
        <end position="66"/>
    </location>
</feature>
<feature type="transmembrane region" description="Helical" evidence="1">
    <location>
        <begin position="139"/>
        <end position="168"/>
    </location>
</feature>
<sequence>MEFTLSQLRQSFEQRTNRSMSMPLAGTVFWSVVLGLSFVLPFNSALLVMLFGSGCIFPLALLFAKWRNEDFFMKGHALGKLMLTGVIMANSLWVLHIILLFVQPKLVPYSLALGLAIHWPLYGWIIQHSLGLQHLLMRAFGLFAAFMWLPLNSIAAAALVTVICYLITLIQMQRRVVDAGSPAL</sequence>
<dbReference type="InterPro" id="IPR053824">
    <property type="entry name" value="DUF7010"/>
</dbReference>
<dbReference type="OrthoDB" id="7630092at2"/>
<keyword evidence="1" id="KW-1133">Transmembrane helix</keyword>
<feature type="transmembrane region" description="Helical" evidence="1">
    <location>
        <begin position="107"/>
        <end position="127"/>
    </location>
</feature>
<evidence type="ECO:0008006" key="4">
    <source>
        <dbReference type="Google" id="ProtNLM"/>
    </source>
</evidence>
<name>A0A5C8M1V2_9GAMM</name>
<gene>
    <name evidence="2" type="ORF">FU839_03580</name>
</gene>
<dbReference type="AlphaFoldDB" id="A0A5C8M1V2"/>
<keyword evidence="3" id="KW-1185">Reference proteome</keyword>
<reference evidence="2 3" key="1">
    <citation type="submission" date="2019-08" db="EMBL/GenBank/DDBJ databases">
        <title>Draft genome analysis of Rheinheimera tangshanensis isolated from the roots of fresh rice plants (Oryza sativa).</title>
        <authorList>
            <person name="Yu Q."/>
            <person name="Qi Y."/>
            <person name="Zhang H."/>
            <person name="Pu J."/>
        </authorList>
    </citation>
    <scope>NUCLEOTIDE SEQUENCE [LARGE SCALE GENOMIC DNA]</scope>
    <source>
        <strain evidence="2 3">JA3-B52</strain>
    </source>
</reference>
<dbReference type="Pfam" id="PF22765">
    <property type="entry name" value="DUF7010"/>
    <property type="match status" value="1"/>
</dbReference>
<comment type="caution">
    <text evidence="2">The sequence shown here is derived from an EMBL/GenBank/DDBJ whole genome shotgun (WGS) entry which is preliminary data.</text>
</comment>
<accession>A0A5C8M1V2</accession>
<evidence type="ECO:0000313" key="3">
    <source>
        <dbReference type="Proteomes" id="UP000321814"/>
    </source>
</evidence>
<feature type="transmembrane region" description="Helical" evidence="1">
    <location>
        <begin position="78"/>
        <end position="101"/>
    </location>
</feature>
<feature type="transmembrane region" description="Helical" evidence="1">
    <location>
        <begin position="21"/>
        <end position="40"/>
    </location>
</feature>
<evidence type="ECO:0000313" key="2">
    <source>
        <dbReference type="EMBL" id="TXK81979.1"/>
    </source>
</evidence>
<protein>
    <recommendedName>
        <fullName evidence="4">DUF308 domain-containing protein</fullName>
    </recommendedName>
</protein>
<keyword evidence="1" id="KW-0812">Transmembrane</keyword>
<dbReference type="Proteomes" id="UP000321814">
    <property type="component" value="Unassembled WGS sequence"/>
</dbReference>
<organism evidence="2 3">
    <name type="scientific">Rheinheimera tangshanensis</name>
    <dbReference type="NCBI Taxonomy" id="400153"/>
    <lineage>
        <taxon>Bacteria</taxon>
        <taxon>Pseudomonadati</taxon>
        <taxon>Pseudomonadota</taxon>
        <taxon>Gammaproteobacteria</taxon>
        <taxon>Chromatiales</taxon>
        <taxon>Chromatiaceae</taxon>
        <taxon>Rheinheimera</taxon>
    </lineage>
</organism>